<evidence type="ECO:0000256" key="4">
    <source>
        <dbReference type="ARBA" id="ARBA00023136"/>
    </source>
</evidence>
<feature type="transmembrane region" description="Helical" evidence="5">
    <location>
        <begin position="5"/>
        <end position="26"/>
    </location>
</feature>
<keyword evidence="3 5" id="KW-1133">Transmembrane helix</keyword>
<evidence type="ECO:0008006" key="8">
    <source>
        <dbReference type="Google" id="ProtNLM"/>
    </source>
</evidence>
<sequence>MGKRFIIYGFAGLCMEVFFVGFLSLLKGDFNMVGHTSIWMFPVYGSAVLLEYVHEYLRPFSIIVRGGIYTLLIFMAEFFSGWIFQNVLGVYPWDYTGSPFSVYGLIRLDYAPAWFLVGLIFEKLHDRLISAELLRD</sequence>
<dbReference type="Pfam" id="PF06541">
    <property type="entry name" value="ABC_trans_CmpB"/>
    <property type="match status" value="1"/>
</dbReference>
<evidence type="ECO:0000256" key="3">
    <source>
        <dbReference type="ARBA" id="ARBA00022989"/>
    </source>
</evidence>
<keyword evidence="7" id="KW-1185">Reference proteome</keyword>
<name>A0A0L6Z6U9_9CLOT</name>
<reference evidence="7" key="1">
    <citation type="submission" date="2015-08" db="EMBL/GenBank/DDBJ databases">
        <title>Genome sequence of the strict anaerobe Clostridium homopropionicum LuHBu1 (DSM 5847T).</title>
        <authorList>
            <person name="Poehlein A."/>
            <person name="Beck M."/>
            <person name="Schiel-Bengelsdorf B."/>
            <person name="Bengelsdorf F.R."/>
            <person name="Daniel R."/>
            <person name="Duerre P."/>
        </authorList>
    </citation>
    <scope>NUCLEOTIDE SEQUENCE [LARGE SCALE GENOMIC DNA]</scope>
    <source>
        <strain evidence="7">DSM 5847</strain>
    </source>
</reference>
<dbReference type="Proteomes" id="UP000037043">
    <property type="component" value="Unassembled WGS sequence"/>
</dbReference>
<feature type="transmembrane region" description="Helical" evidence="5">
    <location>
        <begin position="32"/>
        <end position="50"/>
    </location>
</feature>
<feature type="transmembrane region" description="Helical" evidence="5">
    <location>
        <begin position="62"/>
        <end position="84"/>
    </location>
</feature>
<keyword evidence="4 5" id="KW-0472">Membrane</keyword>
<organism evidence="6 7">
    <name type="scientific">Clostridium homopropionicum DSM 5847</name>
    <dbReference type="NCBI Taxonomy" id="1121318"/>
    <lineage>
        <taxon>Bacteria</taxon>
        <taxon>Bacillati</taxon>
        <taxon>Bacillota</taxon>
        <taxon>Clostridia</taxon>
        <taxon>Eubacteriales</taxon>
        <taxon>Clostridiaceae</taxon>
        <taxon>Clostridium</taxon>
    </lineage>
</organism>
<gene>
    <name evidence="6" type="ORF">CLHOM_34700</name>
</gene>
<proteinExistence type="predicted"/>
<dbReference type="GO" id="GO:0016020">
    <property type="term" value="C:membrane"/>
    <property type="evidence" value="ECO:0007669"/>
    <property type="project" value="UniProtKB-SubCell"/>
</dbReference>
<evidence type="ECO:0000313" key="6">
    <source>
        <dbReference type="EMBL" id="KOA18568.1"/>
    </source>
</evidence>
<accession>A0A0L6Z6U9</accession>
<evidence type="ECO:0000313" key="7">
    <source>
        <dbReference type="Proteomes" id="UP000037043"/>
    </source>
</evidence>
<evidence type="ECO:0000256" key="2">
    <source>
        <dbReference type="ARBA" id="ARBA00022692"/>
    </source>
</evidence>
<keyword evidence="2 5" id="KW-0812">Transmembrane</keyword>
<comment type="caution">
    <text evidence="6">The sequence shown here is derived from an EMBL/GenBank/DDBJ whole genome shotgun (WGS) entry which is preliminary data.</text>
</comment>
<dbReference type="STRING" id="36844.SAMN04488501_10110"/>
<evidence type="ECO:0000256" key="5">
    <source>
        <dbReference type="SAM" id="Phobius"/>
    </source>
</evidence>
<dbReference type="PANTHER" id="PTHR31746">
    <property type="entry name" value="TRANSMEMBRANE PROTEIN 229 FAMILY MEMBER"/>
    <property type="match status" value="1"/>
</dbReference>
<dbReference type="PANTHER" id="PTHR31746:SF2">
    <property type="entry name" value="TRANSMEMBRANE PROTEIN 229A"/>
    <property type="match status" value="1"/>
</dbReference>
<evidence type="ECO:0000256" key="1">
    <source>
        <dbReference type="ARBA" id="ARBA00004141"/>
    </source>
</evidence>
<dbReference type="RefSeq" id="WP_052222900.1">
    <property type="nucleotide sequence ID" value="NZ_LHUR01000042.1"/>
</dbReference>
<dbReference type="PATRIC" id="fig|1121318.3.peg.3470"/>
<dbReference type="EMBL" id="LHUR01000042">
    <property type="protein sequence ID" value="KOA18568.1"/>
    <property type="molecule type" value="Genomic_DNA"/>
</dbReference>
<dbReference type="AlphaFoldDB" id="A0A0L6Z6U9"/>
<protein>
    <recommendedName>
        <fullName evidence="8">ABC-transporter type IV</fullName>
    </recommendedName>
</protein>
<feature type="transmembrane region" description="Helical" evidence="5">
    <location>
        <begin position="104"/>
        <end position="121"/>
    </location>
</feature>
<comment type="subcellular location">
    <subcellularLocation>
        <location evidence="1">Membrane</location>
        <topology evidence="1">Multi-pass membrane protein</topology>
    </subcellularLocation>
</comment>
<dbReference type="InterPro" id="IPR010540">
    <property type="entry name" value="CmpB_TMEM229"/>
</dbReference>